<evidence type="ECO:0000313" key="3">
    <source>
        <dbReference type="EMBL" id="GAA2124552.1"/>
    </source>
</evidence>
<sequence>MAEVVRYQLDDGTQVEFETVPEAGFRPAGVSEVAGRVRDAVEPVVGAARVVLEQLKDAAPDEVEVKFGVKVTGKTNWMVAQAATDANFEIKLVWRPGAPAPVAPVEEAPAEEPPEGEAQDTGAS</sequence>
<dbReference type="Proteomes" id="UP001501020">
    <property type="component" value="Unassembled WGS sequence"/>
</dbReference>
<evidence type="ECO:0000313" key="4">
    <source>
        <dbReference type="Proteomes" id="UP001501020"/>
    </source>
</evidence>
<name>A0ABP5K3H3_9ACTN</name>
<feature type="compositionally biased region" description="Acidic residues" evidence="1">
    <location>
        <begin position="108"/>
        <end position="118"/>
    </location>
</feature>
<feature type="domain" description="Trypsin-co-occurring" evidence="2">
    <location>
        <begin position="8"/>
        <end position="95"/>
    </location>
</feature>
<evidence type="ECO:0000256" key="1">
    <source>
        <dbReference type="SAM" id="MobiDB-lite"/>
    </source>
</evidence>
<reference evidence="4" key="1">
    <citation type="journal article" date="2019" name="Int. J. Syst. Evol. Microbiol.">
        <title>The Global Catalogue of Microorganisms (GCM) 10K type strain sequencing project: providing services to taxonomists for standard genome sequencing and annotation.</title>
        <authorList>
            <consortium name="The Broad Institute Genomics Platform"/>
            <consortium name="The Broad Institute Genome Sequencing Center for Infectious Disease"/>
            <person name="Wu L."/>
            <person name="Ma J."/>
        </authorList>
    </citation>
    <scope>NUCLEOTIDE SEQUENCE [LARGE SCALE GENOMIC DNA]</scope>
    <source>
        <strain evidence="4">JCM 13850</strain>
    </source>
</reference>
<proteinExistence type="predicted"/>
<feature type="region of interest" description="Disordered" evidence="1">
    <location>
        <begin position="100"/>
        <end position="124"/>
    </location>
</feature>
<dbReference type="RefSeq" id="WP_344262363.1">
    <property type="nucleotide sequence ID" value="NZ_BAAAMR010000007.1"/>
</dbReference>
<evidence type="ECO:0000259" key="2">
    <source>
        <dbReference type="Pfam" id="PF19493"/>
    </source>
</evidence>
<dbReference type="EMBL" id="BAAAMR010000007">
    <property type="protein sequence ID" value="GAA2124552.1"/>
    <property type="molecule type" value="Genomic_DNA"/>
</dbReference>
<gene>
    <name evidence="3" type="ORF">GCM10009727_12150</name>
</gene>
<accession>A0ABP5K3H3</accession>
<dbReference type="Pfam" id="PF19493">
    <property type="entry name" value="Trypco1"/>
    <property type="match status" value="1"/>
</dbReference>
<organism evidence="3 4">
    <name type="scientific">Actinomadura napierensis</name>
    <dbReference type="NCBI Taxonomy" id="267854"/>
    <lineage>
        <taxon>Bacteria</taxon>
        <taxon>Bacillati</taxon>
        <taxon>Actinomycetota</taxon>
        <taxon>Actinomycetes</taxon>
        <taxon>Streptosporangiales</taxon>
        <taxon>Thermomonosporaceae</taxon>
        <taxon>Actinomadura</taxon>
    </lineage>
</organism>
<keyword evidence="4" id="KW-1185">Reference proteome</keyword>
<comment type="caution">
    <text evidence="3">The sequence shown here is derived from an EMBL/GenBank/DDBJ whole genome shotgun (WGS) entry which is preliminary data.</text>
</comment>
<dbReference type="InterPro" id="IPR045794">
    <property type="entry name" value="Trypco1"/>
</dbReference>
<dbReference type="NCBIfam" id="NF041216">
    <property type="entry name" value="CU044_2847_fam"/>
    <property type="match status" value="1"/>
</dbReference>
<protein>
    <submittedName>
        <fullName evidence="3">CU044_2847 family protein</fullName>
    </submittedName>
</protein>